<sequence>MPLFFDFHFKQLQLCRYHRRAVLLSIGAMYDENSNASVAATLPLSSATVPLSAPSSALTQLFNVKDSRWLQVEVCREFQRGQCARSDQECKFAHPPPHVDVQQGRVTACYDSIKGRCTRENPKCKYLHPPQHIKDQLLINGRNNLALKNLLSAQLNQSAASTQQLAVNPLLAQMLQSMANGGAAVQAAGLAQVQAAAQAQAQAQAQAIGLLGSQAYLAAAATTHPSAIAVSTGHALPQQSFSMAQATQIVAANRKRALEEDTSASSQSSTGSFDAAHLLSLAAASHAVSLYQAGVPCKRPAVDKNGAVVYQSNAQSATAAAAAAQQFNPYLLQSLQQGGYWWCYPIASSLLGNPQFNSSIVNSSNSSPTRRTTIQSLPLLQLPPALLRLSALLTLSLFTAISL</sequence>
<dbReference type="InterPro" id="IPR054429">
    <property type="entry name" value="Znf-CCCH_Muscleblind-like"/>
</dbReference>
<keyword evidence="5 10" id="KW-0862">Zinc</keyword>
<evidence type="ECO:0000313" key="12">
    <source>
        <dbReference type="EMBL" id="PAV60886.1"/>
    </source>
</evidence>
<keyword evidence="6" id="KW-0694">RNA-binding</keyword>
<comment type="similarity">
    <text evidence="8">Belongs to the muscleblind family.</text>
</comment>
<evidence type="ECO:0000256" key="4">
    <source>
        <dbReference type="ARBA" id="ARBA00022771"/>
    </source>
</evidence>
<evidence type="ECO:0000256" key="5">
    <source>
        <dbReference type="ARBA" id="ARBA00022833"/>
    </source>
</evidence>
<keyword evidence="2 10" id="KW-0479">Metal-binding</keyword>
<evidence type="ECO:0000256" key="6">
    <source>
        <dbReference type="ARBA" id="ARBA00022884"/>
    </source>
</evidence>
<name>A0A2A2JGL1_9BILA</name>
<feature type="zinc finger region" description="C3H1-type" evidence="10">
    <location>
        <begin position="69"/>
        <end position="97"/>
    </location>
</feature>
<evidence type="ECO:0000256" key="3">
    <source>
        <dbReference type="ARBA" id="ARBA00022737"/>
    </source>
</evidence>
<feature type="zinc finger region" description="C3H1-type" evidence="10">
    <location>
        <begin position="103"/>
        <end position="131"/>
    </location>
</feature>
<evidence type="ECO:0000256" key="2">
    <source>
        <dbReference type="ARBA" id="ARBA00022723"/>
    </source>
</evidence>
<dbReference type="Gene3D" id="3.30.1370.210">
    <property type="match status" value="1"/>
</dbReference>
<feature type="domain" description="C3H1-type" evidence="11">
    <location>
        <begin position="69"/>
        <end position="97"/>
    </location>
</feature>
<dbReference type="GO" id="GO:0003723">
    <property type="term" value="F:RNA binding"/>
    <property type="evidence" value="ECO:0007669"/>
    <property type="project" value="UniProtKB-KW"/>
</dbReference>
<dbReference type="InterPro" id="IPR000571">
    <property type="entry name" value="Znf_CCCH"/>
</dbReference>
<keyword evidence="7" id="KW-0539">Nucleus</keyword>
<comment type="subcellular location">
    <subcellularLocation>
        <location evidence="1">Nucleus</location>
    </subcellularLocation>
</comment>
<dbReference type="EMBL" id="LIAE01010444">
    <property type="protein sequence ID" value="PAV60886.1"/>
    <property type="molecule type" value="Genomic_DNA"/>
</dbReference>
<dbReference type="AlphaFoldDB" id="A0A2A2JGL1"/>
<protein>
    <recommendedName>
        <fullName evidence="9">Muscleblind-like protein</fullName>
    </recommendedName>
</protein>
<dbReference type="Pfam" id="PF22628">
    <property type="entry name" value="zf-CCCH_10"/>
    <property type="match status" value="2"/>
</dbReference>
<evidence type="ECO:0000256" key="1">
    <source>
        <dbReference type="ARBA" id="ARBA00004123"/>
    </source>
</evidence>
<evidence type="ECO:0000259" key="11">
    <source>
        <dbReference type="PROSITE" id="PS50103"/>
    </source>
</evidence>
<evidence type="ECO:0000256" key="7">
    <source>
        <dbReference type="ARBA" id="ARBA00023242"/>
    </source>
</evidence>
<dbReference type="FunFam" id="3.30.1370.210:FF:000005">
    <property type="entry name" value="Muscleblind, isoform M"/>
    <property type="match status" value="1"/>
</dbReference>
<evidence type="ECO:0000256" key="10">
    <source>
        <dbReference type="PROSITE-ProRule" id="PRU00723"/>
    </source>
</evidence>
<dbReference type="OrthoDB" id="6285980at2759"/>
<keyword evidence="13" id="KW-1185">Reference proteome</keyword>
<dbReference type="Proteomes" id="UP000218231">
    <property type="component" value="Unassembled WGS sequence"/>
</dbReference>
<keyword evidence="3" id="KW-0677">Repeat</keyword>
<dbReference type="GO" id="GO:0008270">
    <property type="term" value="F:zinc ion binding"/>
    <property type="evidence" value="ECO:0007669"/>
    <property type="project" value="UniProtKB-KW"/>
</dbReference>
<evidence type="ECO:0000256" key="8">
    <source>
        <dbReference type="ARBA" id="ARBA00038226"/>
    </source>
</evidence>
<dbReference type="PANTHER" id="PTHR12675:SF12">
    <property type="entry name" value="PROTEIN MUSCLEBLIND"/>
    <property type="match status" value="1"/>
</dbReference>
<gene>
    <name evidence="12" type="ORF">WR25_17139</name>
</gene>
<comment type="caution">
    <text evidence="12">The sequence shown here is derived from an EMBL/GenBank/DDBJ whole genome shotgun (WGS) entry which is preliminary data.</text>
</comment>
<dbReference type="SMART" id="SM00356">
    <property type="entry name" value="ZnF_C3H1"/>
    <property type="match status" value="2"/>
</dbReference>
<dbReference type="STRING" id="2018661.A0A2A2JGL1"/>
<dbReference type="PROSITE" id="PS50103">
    <property type="entry name" value="ZF_C3H1"/>
    <property type="match status" value="2"/>
</dbReference>
<evidence type="ECO:0000313" key="13">
    <source>
        <dbReference type="Proteomes" id="UP000218231"/>
    </source>
</evidence>
<feature type="domain" description="C3H1-type" evidence="11">
    <location>
        <begin position="103"/>
        <end position="131"/>
    </location>
</feature>
<proteinExistence type="inferred from homology"/>
<dbReference type="GO" id="GO:0043484">
    <property type="term" value="P:regulation of RNA splicing"/>
    <property type="evidence" value="ECO:0007669"/>
    <property type="project" value="TreeGrafter"/>
</dbReference>
<dbReference type="GO" id="GO:0005737">
    <property type="term" value="C:cytoplasm"/>
    <property type="evidence" value="ECO:0007669"/>
    <property type="project" value="TreeGrafter"/>
</dbReference>
<organism evidence="12 13">
    <name type="scientific">Diploscapter pachys</name>
    <dbReference type="NCBI Taxonomy" id="2018661"/>
    <lineage>
        <taxon>Eukaryota</taxon>
        <taxon>Metazoa</taxon>
        <taxon>Ecdysozoa</taxon>
        <taxon>Nematoda</taxon>
        <taxon>Chromadorea</taxon>
        <taxon>Rhabditida</taxon>
        <taxon>Rhabditina</taxon>
        <taxon>Rhabditomorpha</taxon>
        <taxon>Rhabditoidea</taxon>
        <taxon>Rhabditidae</taxon>
        <taxon>Diploscapter</taxon>
    </lineage>
</organism>
<keyword evidence="4 10" id="KW-0863">Zinc-finger</keyword>
<dbReference type="PANTHER" id="PTHR12675">
    <property type="entry name" value="MUSCLEBLIND-LIKE PROTEIN"/>
    <property type="match status" value="1"/>
</dbReference>
<reference evidence="12 13" key="1">
    <citation type="journal article" date="2017" name="Curr. Biol.">
        <title>Genome architecture and evolution of a unichromosomal asexual nematode.</title>
        <authorList>
            <person name="Fradin H."/>
            <person name="Zegar C."/>
            <person name="Gutwein M."/>
            <person name="Lucas J."/>
            <person name="Kovtun M."/>
            <person name="Corcoran D."/>
            <person name="Baugh L.R."/>
            <person name="Kiontke K."/>
            <person name="Gunsalus K."/>
            <person name="Fitch D.H."/>
            <person name="Piano F."/>
        </authorList>
    </citation>
    <scope>NUCLEOTIDE SEQUENCE [LARGE SCALE GENOMIC DNA]</scope>
    <source>
        <strain evidence="12">PF1309</strain>
    </source>
</reference>
<accession>A0A2A2JGL1</accession>
<dbReference type="GO" id="GO:0005654">
    <property type="term" value="C:nucleoplasm"/>
    <property type="evidence" value="ECO:0007669"/>
    <property type="project" value="TreeGrafter"/>
</dbReference>
<evidence type="ECO:0000256" key="9">
    <source>
        <dbReference type="ARBA" id="ARBA00073793"/>
    </source>
</evidence>